<dbReference type="Pfam" id="PF05050">
    <property type="entry name" value="Methyltransf_21"/>
    <property type="match status" value="1"/>
</dbReference>
<reference evidence="3" key="1">
    <citation type="journal article" date="2019" name="Int. J. Syst. Evol. Microbiol.">
        <title>The Global Catalogue of Microorganisms (GCM) 10K type strain sequencing project: providing services to taxonomists for standard genome sequencing and annotation.</title>
        <authorList>
            <consortium name="The Broad Institute Genomics Platform"/>
            <consortium name="The Broad Institute Genome Sequencing Center for Infectious Disease"/>
            <person name="Wu L."/>
            <person name="Ma J."/>
        </authorList>
    </citation>
    <scope>NUCLEOTIDE SEQUENCE [LARGE SCALE GENOMIC DNA]</scope>
    <source>
        <strain evidence="3">JCM 16112</strain>
    </source>
</reference>
<feature type="domain" description="Methyltransferase FkbM" evidence="1">
    <location>
        <begin position="69"/>
        <end position="223"/>
    </location>
</feature>
<dbReference type="PANTHER" id="PTHR34203">
    <property type="entry name" value="METHYLTRANSFERASE, FKBM FAMILY PROTEIN"/>
    <property type="match status" value="1"/>
</dbReference>
<evidence type="ECO:0000259" key="1">
    <source>
        <dbReference type="Pfam" id="PF05050"/>
    </source>
</evidence>
<dbReference type="EMBL" id="BAAAFI010000047">
    <property type="protein sequence ID" value="GAA0880877.1"/>
    <property type="molecule type" value="Genomic_DNA"/>
</dbReference>
<name>A0ABP3YLD6_9BACT</name>
<dbReference type="RefSeq" id="WP_343854451.1">
    <property type="nucleotide sequence ID" value="NZ_BAAAFI010000047.1"/>
</dbReference>
<dbReference type="InterPro" id="IPR052514">
    <property type="entry name" value="SAM-dependent_MTase"/>
</dbReference>
<dbReference type="NCBIfam" id="TIGR01444">
    <property type="entry name" value="fkbM_fam"/>
    <property type="match status" value="1"/>
</dbReference>
<evidence type="ECO:0000313" key="3">
    <source>
        <dbReference type="Proteomes" id="UP001500469"/>
    </source>
</evidence>
<proteinExistence type="predicted"/>
<sequence>MNFLTKVTTSLAYRFKLLYTFLKSSEILRRYGKMDIRYFDSDLRVFYQIFIEENYYFFPEGFAPKIIIDAGANVGYSAIWFSERFVSSKIIALEPEINNFKILKSNTENWKDIVCVDQALWFEDSELFFKNPKGLSWSFEITSKPNSSSPKVRAISIPSLMHDHKIEKIDLLKIDIEGAEYELFNNSPDLWLPFVESIFIETHDKKIPGTSDLVDAVLKKAGFTKFKTRDLSCYFRL</sequence>
<evidence type="ECO:0000313" key="2">
    <source>
        <dbReference type="EMBL" id="GAA0880877.1"/>
    </source>
</evidence>
<gene>
    <name evidence="2" type="ORF">GCM10009119_38470</name>
</gene>
<dbReference type="PANTHER" id="PTHR34203:SF15">
    <property type="entry name" value="SLL1173 PROTEIN"/>
    <property type="match status" value="1"/>
</dbReference>
<dbReference type="InterPro" id="IPR006342">
    <property type="entry name" value="FkbM_mtfrase"/>
</dbReference>
<comment type="caution">
    <text evidence="2">The sequence shown here is derived from an EMBL/GenBank/DDBJ whole genome shotgun (WGS) entry which is preliminary data.</text>
</comment>
<protein>
    <recommendedName>
        <fullName evidence="1">Methyltransferase FkbM domain-containing protein</fullName>
    </recommendedName>
</protein>
<dbReference type="Gene3D" id="3.40.50.150">
    <property type="entry name" value="Vaccinia Virus protein VP39"/>
    <property type="match status" value="1"/>
</dbReference>
<dbReference type="Proteomes" id="UP001500469">
    <property type="component" value="Unassembled WGS sequence"/>
</dbReference>
<accession>A0ABP3YLD6</accession>
<keyword evidence="3" id="KW-1185">Reference proteome</keyword>
<dbReference type="InterPro" id="IPR029063">
    <property type="entry name" value="SAM-dependent_MTases_sf"/>
</dbReference>
<dbReference type="SUPFAM" id="SSF53335">
    <property type="entry name" value="S-adenosyl-L-methionine-dependent methyltransferases"/>
    <property type="match status" value="1"/>
</dbReference>
<organism evidence="2 3">
    <name type="scientific">Algoriphagus jejuensis</name>
    <dbReference type="NCBI Taxonomy" id="419934"/>
    <lineage>
        <taxon>Bacteria</taxon>
        <taxon>Pseudomonadati</taxon>
        <taxon>Bacteroidota</taxon>
        <taxon>Cytophagia</taxon>
        <taxon>Cytophagales</taxon>
        <taxon>Cyclobacteriaceae</taxon>
        <taxon>Algoriphagus</taxon>
    </lineage>
</organism>